<proteinExistence type="predicted"/>
<name>A0A4Y7SA30_COPMI</name>
<dbReference type="AlphaFoldDB" id="A0A4Y7SA30"/>
<dbReference type="Proteomes" id="UP000298030">
    <property type="component" value="Unassembled WGS sequence"/>
</dbReference>
<accession>A0A4Y7SA30</accession>
<gene>
    <name evidence="1" type="ORF">FA13DRAFT_1745803</name>
</gene>
<sequence length="124" mass="13851">MPMSRGTENWMLPHNHRSSFRGGRIPQDAITAARKLGNVDGLLNLIAGVNGSNYRMEVLDVIFHHLSPDSLRPPDVPSQFEATATWGHIQKIMRERAHWDACDFLQLSEGTTLRGHTEDHPASG</sequence>
<reference evidence="1 2" key="1">
    <citation type="journal article" date="2019" name="Nat. Ecol. Evol.">
        <title>Megaphylogeny resolves global patterns of mushroom evolution.</title>
        <authorList>
            <person name="Varga T."/>
            <person name="Krizsan K."/>
            <person name="Foldi C."/>
            <person name="Dima B."/>
            <person name="Sanchez-Garcia M."/>
            <person name="Sanchez-Ramirez S."/>
            <person name="Szollosi G.J."/>
            <person name="Szarkandi J.G."/>
            <person name="Papp V."/>
            <person name="Albert L."/>
            <person name="Andreopoulos W."/>
            <person name="Angelini C."/>
            <person name="Antonin V."/>
            <person name="Barry K.W."/>
            <person name="Bougher N.L."/>
            <person name="Buchanan P."/>
            <person name="Buyck B."/>
            <person name="Bense V."/>
            <person name="Catcheside P."/>
            <person name="Chovatia M."/>
            <person name="Cooper J."/>
            <person name="Damon W."/>
            <person name="Desjardin D."/>
            <person name="Finy P."/>
            <person name="Geml J."/>
            <person name="Haridas S."/>
            <person name="Hughes K."/>
            <person name="Justo A."/>
            <person name="Karasinski D."/>
            <person name="Kautmanova I."/>
            <person name="Kiss B."/>
            <person name="Kocsube S."/>
            <person name="Kotiranta H."/>
            <person name="LaButti K.M."/>
            <person name="Lechner B.E."/>
            <person name="Liimatainen K."/>
            <person name="Lipzen A."/>
            <person name="Lukacs Z."/>
            <person name="Mihaltcheva S."/>
            <person name="Morgado L.N."/>
            <person name="Niskanen T."/>
            <person name="Noordeloos M.E."/>
            <person name="Ohm R.A."/>
            <person name="Ortiz-Santana B."/>
            <person name="Ovrebo C."/>
            <person name="Racz N."/>
            <person name="Riley R."/>
            <person name="Savchenko A."/>
            <person name="Shiryaev A."/>
            <person name="Soop K."/>
            <person name="Spirin V."/>
            <person name="Szebenyi C."/>
            <person name="Tomsovsky M."/>
            <person name="Tulloss R.E."/>
            <person name="Uehling J."/>
            <person name="Grigoriev I.V."/>
            <person name="Vagvolgyi C."/>
            <person name="Papp T."/>
            <person name="Martin F.M."/>
            <person name="Miettinen O."/>
            <person name="Hibbett D.S."/>
            <person name="Nagy L.G."/>
        </authorList>
    </citation>
    <scope>NUCLEOTIDE SEQUENCE [LARGE SCALE GENOMIC DNA]</scope>
    <source>
        <strain evidence="1 2">FP101781</strain>
    </source>
</reference>
<dbReference type="EMBL" id="QPFP01000255">
    <property type="protein sequence ID" value="TEB18426.1"/>
    <property type="molecule type" value="Genomic_DNA"/>
</dbReference>
<evidence type="ECO:0000313" key="1">
    <source>
        <dbReference type="EMBL" id="TEB18426.1"/>
    </source>
</evidence>
<evidence type="ECO:0000313" key="2">
    <source>
        <dbReference type="Proteomes" id="UP000298030"/>
    </source>
</evidence>
<keyword evidence="2" id="KW-1185">Reference proteome</keyword>
<comment type="caution">
    <text evidence="1">The sequence shown here is derived from an EMBL/GenBank/DDBJ whole genome shotgun (WGS) entry which is preliminary data.</text>
</comment>
<organism evidence="1 2">
    <name type="scientific">Coprinellus micaceus</name>
    <name type="common">Glistening ink-cap mushroom</name>
    <name type="synonym">Coprinus micaceus</name>
    <dbReference type="NCBI Taxonomy" id="71717"/>
    <lineage>
        <taxon>Eukaryota</taxon>
        <taxon>Fungi</taxon>
        <taxon>Dikarya</taxon>
        <taxon>Basidiomycota</taxon>
        <taxon>Agaricomycotina</taxon>
        <taxon>Agaricomycetes</taxon>
        <taxon>Agaricomycetidae</taxon>
        <taxon>Agaricales</taxon>
        <taxon>Agaricineae</taxon>
        <taxon>Psathyrellaceae</taxon>
        <taxon>Coprinellus</taxon>
    </lineage>
</organism>
<protein>
    <submittedName>
        <fullName evidence="1">Uncharacterized protein</fullName>
    </submittedName>
</protein>
<dbReference type="OrthoDB" id="3123267at2759"/>